<feature type="compositionally biased region" description="Basic and acidic residues" evidence="1">
    <location>
        <begin position="26"/>
        <end position="39"/>
    </location>
</feature>
<gene>
    <name evidence="3" type="ORF">A3860_27020</name>
</gene>
<feature type="chain" id="PRO_5012754406" description="Acid-shock protein" evidence="2">
    <location>
        <begin position="22"/>
        <end position="85"/>
    </location>
</feature>
<sequence length="85" mass="9469">MKKAILMLCIACGLAMSSTYAQDQPAQDKKKTETNDSKTKVKPNTTMKDKAHNVVHPKNKRSHGTKMKHKTEEGKTKTETSPAKQ</sequence>
<evidence type="ECO:0000256" key="2">
    <source>
        <dbReference type="SAM" id="SignalP"/>
    </source>
</evidence>
<keyword evidence="2" id="KW-0732">Signal</keyword>
<proteinExistence type="predicted"/>
<evidence type="ECO:0000256" key="1">
    <source>
        <dbReference type="SAM" id="MobiDB-lite"/>
    </source>
</evidence>
<dbReference type="Proteomes" id="UP000192796">
    <property type="component" value="Unassembled WGS sequence"/>
</dbReference>
<feature type="signal peptide" evidence="2">
    <location>
        <begin position="1"/>
        <end position="21"/>
    </location>
</feature>
<evidence type="ECO:0000313" key="4">
    <source>
        <dbReference type="Proteomes" id="UP000192796"/>
    </source>
</evidence>
<dbReference type="EMBL" id="LVYD01000049">
    <property type="protein sequence ID" value="OQP62666.1"/>
    <property type="molecule type" value="Genomic_DNA"/>
</dbReference>
<evidence type="ECO:0000313" key="3">
    <source>
        <dbReference type="EMBL" id="OQP62666.1"/>
    </source>
</evidence>
<accession>A0A1V9FWP6</accession>
<dbReference type="OrthoDB" id="9951768at2"/>
<feature type="compositionally biased region" description="Basic residues" evidence="1">
    <location>
        <begin position="53"/>
        <end position="69"/>
    </location>
</feature>
<name>A0A1V9FWP6_9BACT</name>
<comment type="caution">
    <text evidence="3">The sequence shown here is derived from an EMBL/GenBank/DDBJ whole genome shotgun (WGS) entry which is preliminary data.</text>
</comment>
<feature type="region of interest" description="Disordered" evidence="1">
    <location>
        <begin position="20"/>
        <end position="85"/>
    </location>
</feature>
<dbReference type="AlphaFoldDB" id="A0A1V9FWP6"/>
<reference evidence="3 4" key="1">
    <citation type="submission" date="2016-03" db="EMBL/GenBank/DDBJ databases">
        <title>Niastella vici sp. nov., isolated from farmland soil.</title>
        <authorList>
            <person name="Chen L."/>
            <person name="Wang D."/>
            <person name="Yang S."/>
            <person name="Wang G."/>
        </authorList>
    </citation>
    <scope>NUCLEOTIDE SEQUENCE [LARGE SCALE GENOMIC DNA]</scope>
    <source>
        <strain evidence="3 4">DJ57</strain>
    </source>
</reference>
<protein>
    <recommendedName>
        <fullName evidence="5">Acid-shock protein</fullName>
    </recommendedName>
</protein>
<keyword evidence="4" id="KW-1185">Reference proteome</keyword>
<evidence type="ECO:0008006" key="5">
    <source>
        <dbReference type="Google" id="ProtNLM"/>
    </source>
</evidence>
<organism evidence="3 4">
    <name type="scientific">Niastella vici</name>
    <dbReference type="NCBI Taxonomy" id="1703345"/>
    <lineage>
        <taxon>Bacteria</taxon>
        <taxon>Pseudomonadati</taxon>
        <taxon>Bacteroidota</taxon>
        <taxon>Chitinophagia</taxon>
        <taxon>Chitinophagales</taxon>
        <taxon>Chitinophagaceae</taxon>
        <taxon>Niastella</taxon>
    </lineage>
</organism>
<dbReference type="RefSeq" id="WP_081148520.1">
    <property type="nucleotide sequence ID" value="NZ_LVYD01000049.1"/>
</dbReference>